<dbReference type="PROSITE" id="PS51077">
    <property type="entry name" value="HTH_ICLR"/>
    <property type="match status" value="1"/>
</dbReference>
<dbReference type="InterPro" id="IPR014757">
    <property type="entry name" value="Tscrpt_reg_IclR_C"/>
</dbReference>
<keyword evidence="3" id="KW-0804">Transcription</keyword>
<feature type="domain" description="IclR-ED" evidence="6">
    <location>
        <begin position="84"/>
        <end position="256"/>
    </location>
</feature>
<dbReference type="PANTHER" id="PTHR30136">
    <property type="entry name" value="HELIX-TURN-HELIX TRANSCRIPTIONAL REGULATOR, ICLR FAMILY"/>
    <property type="match status" value="1"/>
</dbReference>
<evidence type="ECO:0000313" key="8">
    <source>
        <dbReference type="Proteomes" id="UP000008703"/>
    </source>
</evidence>
<dbReference type="eggNOG" id="COG1414">
    <property type="taxonomic scope" value="Bacteria"/>
</dbReference>
<evidence type="ECO:0000256" key="1">
    <source>
        <dbReference type="ARBA" id="ARBA00023015"/>
    </source>
</evidence>
<keyword evidence="8" id="KW-1185">Reference proteome</keyword>
<dbReference type="InterPro" id="IPR036388">
    <property type="entry name" value="WH-like_DNA-bd_sf"/>
</dbReference>
<dbReference type="InterPro" id="IPR036390">
    <property type="entry name" value="WH_DNA-bd_sf"/>
</dbReference>
<dbReference type="Pfam" id="PF01614">
    <property type="entry name" value="IclR_C"/>
    <property type="match status" value="1"/>
</dbReference>
<dbReference type="PROSITE" id="PS51078">
    <property type="entry name" value="ICLR_ED"/>
    <property type="match status" value="1"/>
</dbReference>
<evidence type="ECO:0000259" key="6">
    <source>
        <dbReference type="PROSITE" id="PS51078"/>
    </source>
</evidence>
<dbReference type="HOGENOM" id="CLU_062618_7_0_11"/>
<dbReference type="KEGG" id="svl:Strvi_4016"/>
<keyword evidence="2" id="KW-0238">DNA-binding</keyword>
<dbReference type="EMBL" id="CP002994">
    <property type="protein sequence ID" value="AEM83674.1"/>
    <property type="molecule type" value="Genomic_DNA"/>
</dbReference>
<dbReference type="SMART" id="SM00346">
    <property type="entry name" value="HTH_ICLR"/>
    <property type="match status" value="1"/>
</dbReference>
<feature type="region of interest" description="Disordered" evidence="4">
    <location>
        <begin position="1"/>
        <end position="23"/>
    </location>
</feature>
<dbReference type="InterPro" id="IPR050707">
    <property type="entry name" value="HTH_MetabolicPath_Reg"/>
</dbReference>
<dbReference type="AlphaFoldDB" id="G2NZQ1"/>
<feature type="compositionally biased region" description="Pro residues" evidence="4">
    <location>
        <begin position="1"/>
        <end position="12"/>
    </location>
</feature>
<dbReference type="SUPFAM" id="SSF46785">
    <property type="entry name" value="Winged helix' DNA-binding domain"/>
    <property type="match status" value="1"/>
</dbReference>
<organism evidence="7 8">
    <name type="scientific">Streptomyces violaceusniger (strain Tu 4113)</name>
    <dbReference type="NCBI Taxonomy" id="653045"/>
    <lineage>
        <taxon>Bacteria</taxon>
        <taxon>Bacillati</taxon>
        <taxon>Actinomycetota</taxon>
        <taxon>Actinomycetes</taxon>
        <taxon>Kitasatosporales</taxon>
        <taxon>Streptomycetaceae</taxon>
        <taxon>Streptomyces</taxon>
        <taxon>Streptomyces violaceusniger group</taxon>
    </lineage>
</organism>
<dbReference type="GO" id="GO:0003700">
    <property type="term" value="F:DNA-binding transcription factor activity"/>
    <property type="evidence" value="ECO:0007669"/>
    <property type="project" value="TreeGrafter"/>
</dbReference>
<protein>
    <submittedName>
        <fullName evidence="7">Transcriptional regulator, IclR family</fullName>
    </submittedName>
</protein>
<feature type="domain" description="HTH iclR-type" evidence="5">
    <location>
        <begin position="22"/>
        <end position="83"/>
    </location>
</feature>
<dbReference type="SUPFAM" id="SSF55781">
    <property type="entry name" value="GAF domain-like"/>
    <property type="match status" value="1"/>
</dbReference>
<gene>
    <name evidence="7" type="ORF">Strvi_4016</name>
</gene>
<dbReference type="GO" id="GO:0045892">
    <property type="term" value="P:negative regulation of DNA-templated transcription"/>
    <property type="evidence" value="ECO:0007669"/>
    <property type="project" value="TreeGrafter"/>
</dbReference>
<accession>G2NZQ1</accession>
<dbReference type="Pfam" id="PF09339">
    <property type="entry name" value="HTH_IclR"/>
    <property type="match status" value="1"/>
</dbReference>
<keyword evidence="1" id="KW-0805">Transcription regulation</keyword>
<evidence type="ECO:0000313" key="7">
    <source>
        <dbReference type="EMBL" id="AEM83674.1"/>
    </source>
</evidence>
<dbReference type="GO" id="GO:0003677">
    <property type="term" value="F:DNA binding"/>
    <property type="evidence" value="ECO:0007669"/>
    <property type="project" value="UniProtKB-KW"/>
</dbReference>
<dbReference type="Gene3D" id="3.30.450.40">
    <property type="match status" value="1"/>
</dbReference>
<sequence length="263" mass="27770">MRSAPPPPPPSGAPAEKESAPRSVTGRVLSVLDAFAGERRRLTLSDISRRTGMPLATTHRLVGELLSWGALERNRNGRYEIGLHLWAVAATAPRWLELRDLATPFLRGLNRKTGGQQVRLTVLDGMETVLVERIGAPAADGAGEPVGGRRPAHATGDGLVLLAYAGATAQERYLAHHALTTGLRRVLAEVERTGCAVNGRWPGPGFRASAAAPVRDAMGEVVAAVSVLPGTSGAGQSVLAPEVRATGRAISRALRHRHRQNGA</sequence>
<evidence type="ECO:0000256" key="2">
    <source>
        <dbReference type="ARBA" id="ARBA00023125"/>
    </source>
</evidence>
<proteinExistence type="predicted"/>
<dbReference type="Proteomes" id="UP000008703">
    <property type="component" value="Chromosome"/>
</dbReference>
<evidence type="ECO:0000256" key="3">
    <source>
        <dbReference type="ARBA" id="ARBA00023163"/>
    </source>
</evidence>
<name>G2NZQ1_STRV4</name>
<evidence type="ECO:0000256" key="4">
    <source>
        <dbReference type="SAM" id="MobiDB-lite"/>
    </source>
</evidence>
<reference evidence="7" key="1">
    <citation type="submission" date="2011-08" db="EMBL/GenBank/DDBJ databases">
        <title>Complete sequence of chromosome of Streptomyces violaceusniger Tu 4113.</title>
        <authorList>
            <consortium name="US DOE Joint Genome Institute"/>
            <person name="Lucas S."/>
            <person name="Han J."/>
            <person name="Lapidus A."/>
            <person name="Cheng J.-F."/>
            <person name="Goodwin L."/>
            <person name="Pitluck S."/>
            <person name="Peters L."/>
            <person name="Ivanova N."/>
            <person name="Daligault H."/>
            <person name="Detter J.C."/>
            <person name="Han C."/>
            <person name="Tapia R."/>
            <person name="Land M."/>
            <person name="Hauser L."/>
            <person name="Kyrpides N."/>
            <person name="Ivanova N."/>
            <person name="Pagani I."/>
            <person name="Hagen A."/>
            <person name="Katz L."/>
            <person name="Fiedler H.-P."/>
            <person name="Keasling J."/>
            <person name="Fortman J."/>
            <person name="Woyke T."/>
        </authorList>
    </citation>
    <scope>NUCLEOTIDE SEQUENCE [LARGE SCALE GENOMIC DNA]</scope>
    <source>
        <strain evidence="7">Tu 4113</strain>
    </source>
</reference>
<dbReference type="Gene3D" id="1.10.10.10">
    <property type="entry name" value="Winged helix-like DNA-binding domain superfamily/Winged helix DNA-binding domain"/>
    <property type="match status" value="1"/>
</dbReference>
<dbReference type="InterPro" id="IPR029016">
    <property type="entry name" value="GAF-like_dom_sf"/>
</dbReference>
<dbReference type="PANTHER" id="PTHR30136:SF24">
    <property type="entry name" value="HTH-TYPE TRANSCRIPTIONAL REPRESSOR ALLR"/>
    <property type="match status" value="1"/>
</dbReference>
<dbReference type="InterPro" id="IPR005471">
    <property type="entry name" value="Tscrpt_reg_IclR_N"/>
</dbReference>
<evidence type="ECO:0000259" key="5">
    <source>
        <dbReference type="PROSITE" id="PS51077"/>
    </source>
</evidence>